<gene>
    <name evidence="1" type="ORF">NM208_g11259</name>
</gene>
<sequence>MATSEAKMSDNNNFWQPPDWFIQNCVKIQSEVNNLAARVSIQQRSADAHSSSAEHSTSVYEVYPYVYERLLAVAMDHKQRDGAVFVNHAINLWLPNKLHPAIDFFTSTVAGIAKHVGADMIVLNSEDVEDLAEHIVLQKDPNHGPPGRCETYLDLLPVMPEEPVANHDEPKTPADEPVDTTDKTYSAVVHAVLSSRRIKSMQGGGHQPSPIGDTAECSSPAETERPIIVLIHQWPKEAHRFGGAYFPYNFVDKFLDLLRSAPQMKGRLLAIRTSSCTPYDLAQHMREFTAPKHLACFPVRSQVQKDLFRQEKSLASNRLRIRFLQRGLRRFCRHRNRSQPDFLQPYAEWEIPIDGAVAELLKGLKMDDHEETSRLAQQVVSSKDLTLENLFVALTELSQEEELLRQWQEKEAPQVEEKPLLPDFPPRVQQVVDRVIKEYQSRPMFSLQQDDFNPEKEILQTLVNTNTINGGWSDIEVEPEVKSRIRRLVLLMERRSELSGILKSSAMGGVLLYGPPGTGKTHLARVIAKESSSVMLRVSGAEIGHKWVGQTEKVIRTLFKLARELYPCIIFIDEADSLFRRRQGSDQSWQRGQVNQLLGEFGGFSKDATSPLVLLATNFPQDLDPAVLRRVPNRIFLGLPSTEARQGILNIHLREEKLDSTVDVEQLAKDTEGYTGSDLEHVCQQVALLALDELGDDGLMNQEGGICLNMSHFSRVLKSTSPSTSQEALLGILKFAAEFDTATVKNLSAVNCPVCNQQGLGKETPEKTGPRKSVASKMRDARDKASMVIEYESTA</sequence>
<dbReference type="Proteomes" id="UP001148629">
    <property type="component" value="Unassembled WGS sequence"/>
</dbReference>
<evidence type="ECO:0000313" key="2">
    <source>
        <dbReference type="Proteomes" id="UP001148629"/>
    </source>
</evidence>
<reference evidence="1" key="1">
    <citation type="submission" date="2022-08" db="EMBL/GenBank/DDBJ databases">
        <title>Genome Sequence of Fusarium decemcellulare.</title>
        <authorList>
            <person name="Buettner E."/>
        </authorList>
    </citation>
    <scope>NUCLEOTIDE SEQUENCE</scope>
    <source>
        <strain evidence="1">Babe19</strain>
    </source>
</reference>
<evidence type="ECO:0000313" key="1">
    <source>
        <dbReference type="EMBL" id="KAJ3526298.1"/>
    </source>
</evidence>
<proteinExistence type="predicted"/>
<comment type="caution">
    <text evidence="1">The sequence shown here is derived from an EMBL/GenBank/DDBJ whole genome shotgun (WGS) entry which is preliminary data.</text>
</comment>
<accession>A0ACC1RUZ6</accession>
<name>A0ACC1RUZ6_9HYPO</name>
<dbReference type="EMBL" id="JANRMS010001758">
    <property type="protein sequence ID" value="KAJ3526298.1"/>
    <property type="molecule type" value="Genomic_DNA"/>
</dbReference>
<protein>
    <submittedName>
        <fullName evidence="1">Uncharacterized protein</fullName>
    </submittedName>
</protein>
<keyword evidence="2" id="KW-1185">Reference proteome</keyword>
<organism evidence="1 2">
    <name type="scientific">Fusarium decemcellulare</name>
    <dbReference type="NCBI Taxonomy" id="57161"/>
    <lineage>
        <taxon>Eukaryota</taxon>
        <taxon>Fungi</taxon>
        <taxon>Dikarya</taxon>
        <taxon>Ascomycota</taxon>
        <taxon>Pezizomycotina</taxon>
        <taxon>Sordariomycetes</taxon>
        <taxon>Hypocreomycetidae</taxon>
        <taxon>Hypocreales</taxon>
        <taxon>Nectriaceae</taxon>
        <taxon>Fusarium</taxon>
        <taxon>Fusarium decemcellulare species complex</taxon>
    </lineage>
</organism>